<dbReference type="Proteomes" id="UP000324252">
    <property type="component" value="Unassembled WGS sequence"/>
</dbReference>
<dbReference type="RefSeq" id="WP_149788537.1">
    <property type="nucleotide sequence ID" value="NZ_FNIO01000004.1"/>
</dbReference>
<keyword evidence="3" id="KW-1185">Reference proteome</keyword>
<feature type="transmembrane region" description="Helical" evidence="1">
    <location>
        <begin position="7"/>
        <end position="26"/>
    </location>
</feature>
<keyword evidence="1" id="KW-0472">Membrane</keyword>
<evidence type="ECO:0008006" key="4">
    <source>
        <dbReference type="Google" id="ProtNLM"/>
    </source>
</evidence>
<evidence type="ECO:0000313" key="3">
    <source>
        <dbReference type="Proteomes" id="UP000324252"/>
    </source>
</evidence>
<feature type="transmembrane region" description="Helical" evidence="1">
    <location>
        <begin position="111"/>
        <end position="131"/>
    </location>
</feature>
<keyword evidence="1" id="KW-1133">Transmembrane helix</keyword>
<feature type="transmembrane region" description="Helical" evidence="1">
    <location>
        <begin position="79"/>
        <end position="99"/>
    </location>
</feature>
<dbReference type="OrthoDB" id="5195601at2"/>
<sequence>MIRVIHPVAGAVALFTILIFWVSTVISELFGSEAAVIAVKTSVPWGFFLLVPALAAAGGSGFALAGGRPAGLVAAKARRMPIIAANGILILIPAALYLAHKAGQAEFDGMFYAVQVLELAAGATNIALLGLNMRDGLKMKGRPRCRSG</sequence>
<organism evidence="2 3">
    <name type="scientific">Lutimaribacter pacificus</name>
    <dbReference type="NCBI Taxonomy" id="391948"/>
    <lineage>
        <taxon>Bacteria</taxon>
        <taxon>Pseudomonadati</taxon>
        <taxon>Pseudomonadota</taxon>
        <taxon>Alphaproteobacteria</taxon>
        <taxon>Rhodobacterales</taxon>
        <taxon>Roseobacteraceae</taxon>
        <taxon>Lutimaribacter</taxon>
    </lineage>
</organism>
<evidence type="ECO:0000256" key="1">
    <source>
        <dbReference type="SAM" id="Phobius"/>
    </source>
</evidence>
<evidence type="ECO:0000313" key="2">
    <source>
        <dbReference type="EMBL" id="SHK23904.1"/>
    </source>
</evidence>
<keyword evidence="1" id="KW-0812">Transmembrane</keyword>
<proteinExistence type="predicted"/>
<dbReference type="AlphaFoldDB" id="A0A1H0IBD2"/>
<gene>
    <name evidence="2" type="ORF">SAMN05444142_10460</name>
</gene>
<reference evidence="2 3" key="1">
    <citation type="submission" date="2016-11" db="EMBL/GenBank/DDBJ databases">
        <authorList>
            <person name="Varghese N."/>
            <person name="Submissions S."/>
        </authorList>
    </citation>
    <scope>NUCLEOTIDE SEQUENCE [LARGE SCALE GENOMIC DNA]</scope>
    <source>
        <strain evidence="2 3">DSM 29620</strain>
    </source>
</reference>
<feature type="transmembrane region" description="Helical" evidence="1">
    <location>
        <begin position="46"/>
        <end position="67"/>
    </location>
</feature>
<protein>
    <recommendedName>
        <fullName evidence="4">Transmembrane protein</fullName>
    </recommendedName>
</protein>
<dbReference type="EMBL" id="FQZZ01000004">
    <property type="protein sequence ID" value="SHK23904.1"/>
    <property type="molecule type" value="Genomic_DNA"/>
</dbReference>
<name>A0A1H0IBD2_9RHOB</name>
<accession>A0A1H0IBD2</accession>